<evidence type="ECO:0000256" key="4">
    <source>
        <dbReference type="SAM" id="MobiDB-lite"/>
    </source>
</evidence>
<dbReference type="NCBIfam" id="TIGR04560">
    <property type="entry name" value="ribo_THX"/>
    <property type="match status" value="1"/>
</dbReference>
<evidence type="ECO:0000256" key="1">
    <source>
        <dbReference type="ARBA" id="ARBA00010834"/>
    </source>
</evidence>
<dbReference type="GO" id="GO:1990904">
    <property type="term" value="C:ribonucleoprotein complex"/>
    <property type="evidence" value="ECO:0007669"/>
    <property type="project" value="UniProtKB-KW"/>
</dbReference>
<sequence length="103" mass="11356">MMRLGVSTVIAGLRAWPCQVQVSGISTSASAMGSWDRRTFRGKLWHACYGAARPAPAPQGRQPFQADKDFITPPATQPFVVPLEWQQAQSQSVKQLNQSTKQK</sequence>
<name>A0A7S0RHW7_9CHLO</name>
<dbReference type="AlphaFoldDB" id="A0A7S0RHW7"/>
<dbReference type="GO" id="GO:0005840">
    <property type="term" value="C:ribosome"/>
    <property type="evidence" value="ECO:0007669"/>
    <property type="project" value="UniProtKB-KW"/>
</dbReference>
<proteinExistence type="inferred from homology"/>
<evidence type="ECO:0000256" key="3">
    <source>
        <dbReference type="ARBA" id="ARBA00023274"/>
    </source>
</evidence>
<reference evidence="5" key="1">
    <citation type="submission" date="2021-01" db="EMBL/GenBank/DDBJ databases">
        <authorList>
            <person name="Corre E."/>
            <person name="Pelletier E."/>
            <person name="Niang G."/>
            <person name="Scheremetjew M."/>
            <person name="Finn R."/>
            <person name="Kale V."/>
            <person name="Holt S."/>
            <person name="Cochrane G."/>
            <person name="Meng A."/>
            <person name="Brown T."/>
            <person name="Cohen L."/>
        </authorList>
    </citation>
    <scope>NUCLEOTIDE SEQUENCE</scope>
    <source>
        <strain evidence="5">SAG 11-49</strain>
    </source>
</reference>
<evidence type="ECO:0000256" key="2">
    <source>
        <dbReference type="ARBA" id="ARBA00022980"/>
    </source>
</evidence>
<comment type="similarity">
    <text evidence="1">Belongs to the bacterial ribosomal protein bTHX family.</text>
</comment>
<dbReference type="InterPro" id="IPR030826">
    <property type="entry name" value="Ribosomal_bTHX/bTHXc/bTHXm"/>
</dbReference>
<gene>
    <name evidence="5" type="ORF">CLEI1391_LOCUS7857</name>
</gene>
<keyword evidence="2" id="KW-0689">Ribosomal protein</keyword>
<feature type="region of interest" description="Disordered" evidence="4">
    <location>
        <begin position="55"/>
        <end position="75"/>
    </location>
</feature>
<protein>
    <submittedName>
        <fullName evidence="5">Uncharacterized protein</fullName>
    </submittedName>
</protein>
<dbReference type="EMBL" id="HBFB01013986">
    <property type="protein sequence ID" value="CAD8677211.1"/>
    <property type="molecule type" value="Transcribed_RNA"/>
</dbReference>
<accession>A0A7S0RHW7</accession>
<organism evidence="5">
    <name type="scientific">Chlamydomonas leiostraca</name>
    <dbReference type="NCBI Taxonomy" id="1034604"/>
    <lineage>
        <taxon>Eukaryota</taxon>
        <taxon>Viridiplantae</taxon>
        <taxon>Chlorophyta</taxon>
        <taxon>core chlorophytes</taxon>
        <taxon>Chlorophyceae</taxon>
        <taxon>CS clade</taxon>
        <taxon>Chlamydomonadales</taxon>
        <taxon>Chlamydomonadaceae</taxon>
        <taxon>Chlamydomonas</taxon>
    </lineage>
</organism>
<evidence type="ECO:0000313" key="5">
    <source>
        <dbReference type="EMBL" id="CAD8677211.1"/>
    </source>
</evidence>
<keyword evidence="3" id="KW-0687">Ribonucleoprotein</keyword>